<dbReference type="Pfam" id="PF24348">
    <property type="entry name" value="DUF7508"/>
    <property type="match status" value="1"/>
</dbReference>
<proteinExistence type="predicted"/>
<reference evidence="2 3" key="1">
    <citation type="journal article" date="2019" name="Int. J. Syst. Evol. Microbiol.">
        <title>The Global Catalogue of Microorganisms (GCM) 10K type strain sequencing project: providing services to taxonomists for standard genome sequencing and annotation.</title>
        <authorList>
            <consortium name="The Broad Institute Genomics Platform"/>
            <consortium name="The Broad Institute Genome Sequencing Center for Infectious Disease"/>
            <person name="Wu L."/>
            <person name="Ma J."/>
        </authorList>
    </citation>
    <scope>NUCLEOTIDE SEQUENCE [LARGE SCALE GENOMIC DNA]</scope>
    <source>
        <strain evidence="2 3">GX26</strain>
    </source>
</reference>
<sequence length="83" mass="9302">MPLRKQWRALDRSAVGAAPDRLGVYELGDDDGVVLEVDWGVLPDELKDALSYGPRGATQVRWKTAQTREQAEELAAEHRERAD</sequence>
<accession>A0ABD5VH23</accession>
<dbReference type="EMBL" id="JBHSXN010000002">
    <property type="protein sequence ID" value="MFC6953013.1"/>
    <property type="molecule type" value="Genomic_DNA"/>
</dbReference>
<name>A0ABD5VH23_9EURY</name>
<dbReference type="InterPro" id="IPR055930">
    <property type="entry name" value="DUF7508"/>
</dbReference>
<keyword evidence="3" id="KW-1185">Reference proteome</keyword>
<dbReference type="RefSeq" id="WP_336349991.1">
    <property type="nucleotide sequence ID" value="NZ_JAZAQL010000002.1"/>
</dbReference>
<comment type="caution">
    <text evidence="2">The sequence shown here is derived from an EMBL/GenBank/DDBJ whole genome shotgun (WGS) entry which is preliminary data.</text>
</comment>
<gene>
    <name evidence="2" type="ORF">ACFQGB_09070</name>
</gene>
<protein>
    <recommendedName>
        <fullName evidence="1">DUF7508 domain-containing protein</fullName>
    </recommendedName>
</protein>
<evidence type="ECO:0000259" key="1">
    <source>
        <dbReference type="Pfam" id="PF24348"/>
    </source>
</evidence>
<dbReference type="AlphaFoldDB" id="A0ABD5VH23"/>
<evidence type="ECO:0000313" key="3">
    <source>
        <dbReference type="Proteomes" id="UP001596395"/>
    </source>
</evidence>
<dbReference type="Proteomes" id="UP001596395">
    <property type="component" value="Unassembled WGS sequence"/>
</dbReference>
<evidence type="ECO:0000313" key="2">
    <source>
        <dbReference type="EMBL" id="MFC6953013.1"/>
    </source>
</evidence>
<feature type="domain" description="DUF7508" evidence="1">
    <location>
        <begin position="1"/>
        <end position="81"/>
    </location>
</feature>
<organism evidence="2 3">
    <name type="scientific">Halorubellus litoreus</name>
    <dbReference type="NCBI Taxonomy" id="755308"/>
    <lineage>
        <taxon>Archaea</taxon>
        <taxon>Methanobacteriati</taxon>
        <taxon>Methanobacteriota</taxon>
        <taxon>Stenosarchaea group</taxon>
        <taxon>Halobacteria</taxon>
        <taxon>Halobacteriales</taxon>
        <taxon>Halorubellaceae</taxon>
        <taxon>Halorubellus</taxon>
    </lineage>
</organism>